<accession>A0A2Z7B906</accession>
<dbReference type="AlphaFoldDB" id="A0A2Z7B906"/>
<proteinExistence type="predicted"/>
<protein>
    <submittedName>
        <fullName evidence="1">Pentatricopeptide repeat-containing protein</fullName>
    </submittedName>
</protein>
<organism evidence="1 2">
    <name type="scientific">Dorcoceras hygrometricum</name>
    <dbReference type="NCBI Taxonomy" id="472368"/>
    <lineage>
        <taxon>Eukaryota</taxon>
        <taxon>Viridiplantae</taxon>
        <taxon>Streptophyta</taxon>
        <taxon>Embryophyta</taxon>
        <taxon>Tracheophyta</taxon>
        <taxon>Spermatophyta</taxon>
        <taxon>Magnoliopsida</taxon>
        <taxon>eudicotyledons</taxon>
        <taxon>Gunneridae</taxon>
        <taxon>Pentapetalae</taxon>
        <taxon>asterids</taxon>
        <taxon>lamiids</taxon>
        <taxon>Lamiales</taxon>
        <taxon>Gesneriaceae</taxon>
        <taxon>Didymocarpoideae</taxon>
        <taxon>Trichosporeae</taxon>
        <taxon>Loxocarpinae</taxon>
        <taxon>Dorcoceras</taxon>
    </lineage>
</organism>
<evidence type="ECO:0000313" key="1">
    <source>
        <dbReference type="EMBL" id="KZV28170.1"/>
    </source>
</evidence>
<reference evidence="1 2" key="1">
    <citation type="journal article" date="2015" name="Proc. Natl. Acad. Sci. U.S.A.">
        <title>The resurrection genome of Boea hygrometrica: A blueprint for survival of dehydration.</title>
        <authorList>
            <person name="Xiao L."/>
            <person name="Yang G."/>
            <person name="Zhang L."/>
            <person name="Yang X."/>
            <person name="Zhao S."/>
            <person name="Ji Z."/>
            <person name="Zhou Q."/>
            <person name="Hu M."/>
            <person name="Wang Y."/>
            <person name="Chen M."/>
            <person name="Xu Y."/>
            <person name="Jin H."/>
            <person name="Xiao X."/>
            <person name="Hu G."/>
            <person name="Bao F."/>
            <person name="Hu Y."/>
            <person name="Wan P."/>
            <person name="Li L."/>
            <person name="Deng X."/>
            <person name="Kuang T."/>
            <person name="Xiang C."/>
            <person name="Zhu J.K."/>
            <person name="Oliver M.J."/>
            <person name="He Y."/>
        </authorList>
    </citation>
    <scope>NUCLEOTIDE SEQUENCE [LARGE SCALE GENOMIC DNA]</scope>
    <source>
        <strain evidence="2">cv. XS01</strain>
    </source>
</reference>
<evidence type="ECO:0000313" key="2">
    <source>
        <dbReference type="Proteomes" id="UP000250235"/>
    </source>
</evidence>
<dbReference type="EMBL" id="KV010169">
    <property type="protein sequence ID" value="KZV28170.1"/>
    <property type="molecule type" value="Genomic_DNA"/>
</dbReference>
<dbReference type="Proteomes" id="UP000250235">
    <property type="component" value="Unassembled WGS sequence"/>
</dbReference>
<name>A0A2Z7B906_9LAMI</name>
<gene>
    <name evidence="1" type="ORF">F511_13193</name>
</gene>
<sequence>MLAGNTTREVESDTVAEQELKTVKRDFGGLNEVIWFHAKICKLVQMCAKMDQLEQLNQLDRALAALFVYQMSTRVSVPVARGGNAVV</sequence>
<keyword evidence="2" id="KW-1185">Reference proteome</keyword>